<comment type="caution">
    <text evidence="1">The sequence shown here is derived from an EMBL/GenBank/DDBJ whole genome shotgun (WGS) entry which is preliminary data.</text>
</comment>
<dbReference type="SUPFAM" id="SSF52540">
    <property type="entry name" value="P-loop containing nucleoside triphosphate hydrolases"/>
    <property type="match status" value="1"/>
</dbReference>
<dbReference type="PANTHER" id="PTHR36978:SF4">
    <property type="entry name" value="P-LOOP CONTAINING NUCLEOSIDE TRIPHOSPHATE HYDROLASE PROTEIN"/>
    <property type="match status" value="1"/>
</dbReference>
<sequence length="296" mass="33902">MSREVDRLPEPKEIRRKKVIVASPSRSGTLGLYAAMKILGYRPYHLYECVCVQGSTHIKIFREAIIAQYNWLSGVKRLRKPDCEKWLADYDCIIEVPSYLGMDVIQSYIDDPEVKFILTERNPKNWALSFNNTAAKVAALATTFPVSILKYFHADLYHFFDVNVLVYRALSSNTKPGDAENEEMLCEYYSEYIKKAKATIPDDRLLLIKLEDEDGIDWDTICPFLGLPVPKEDYPDRHFPEKFAALLQEFLQPRVKAAMFRCVLLTVSLLGATGWAMVKYGPSLLPALPRFMFSPP</sequence>
<dbReference type="Pfam" id="PF17784">
    <property type="entry name" value="Sulfotransfer_4"/>
    <property type="match status" value="1"/>
</dbReference>
<proteinExistence type="predicted"/>
<evidence type="ECO:0000313" key="2">
    <source>
        <dbReference type="Proteomes" id="UP001149074"/>
    </source>
</evidence>
<dbReference type="Gene3D" id="3.40.50.300">
    <property type="entry name" value="P-loop containing nucleotide triphosphate hydrolases"/>
    <property type="match status" value="1"/>
</dbReference>
<dbReference type="RefSeq" id="XP_056478142.1">
    <property type="nucleotide sequence ID" value="XM_056615170.1"/>
</dbReference>
<reference evidence="1" key="2">
    <citation type="journal article" date="2023" name="IMA Fungus">
        <title>Comparative genomic study of the Penicillium genus elucidates a diverse pangenome and 15 lateral gene transfer events.</title>
        <authorList>
            <person name="Petersen C."/>
            <person name="Sorensen T."/>
            <person name="Nielsen M.R."/>
            <person name="Sondergaard T.E."/>
            <person name="Sorensen J.L."/>
            <person name="Fitzpatrick D.A."/>
            <person name="Frisvad J.C."/>
            <person name="Nielsen K.L."/>
        </authorList>
    </citation>
    <scope>NUCLEOTIDE SEQUENCE</scope>
    <source>
        <strain evidence="1">IBT 30761</strain>
    </source>
</reference>
<dbReference type="InterPro" id="IPR040632">
    <property type="entry name" value="Sulfotransfer_4"/>
</dbReference>
<dbReference type="EMBL" id="JAPQKI010000003">
    <property type="protein sequence ID" value="KAJ5110031.1"/>
    <property type="molecule type" value="Genomic_DNA"/>
</dbReference>
<dbReference type="Proteomes" id="UP001149074">
    <property type="component" value="Unassembled WGS sequence"/>
</dbReference>
<dbReference type="InterPro" id="IPR027417">
    <property type="entry name" value="P-loop_NTPase"/>
</dbReference>
<organism evidence="1 2">
    <name type="scientific">Penicillium argentinense</name>
    <dbReference type="NCBI Taxonomy" id="1131581"/>
    <lineage>
        <taxon>Eukaryota</taxon>
        <taxon>Fungi</taxon>
        <taxon>Dikarya</taxon>
        <taxon>Ascomycota</taxon>
        <taxon>Pezizomycotina</taxon>
        <taxon>Eurotiomycetes</taxon>
        <taxon>Eurotiomycetidae</taxon>
        <taxon>Eurotiales</taxon>
        <taxon>Aspergillaceae</taxon>
        <taxon>Penicillium</taxon>
    </lineage>
</organism>
<accession>A0A9W9G108</accession>
<reference evidence="1" key="1">
    <citation type="submission" date="2022-11" db="EMBL/GenBank/DDBJ databases">
        <authorList>
            <person name="Petersen C."/>
        </authorList>
    </citation>
    <scope>NUCLEOTIDE SEQUENCE</scope>
    <source>
        <strain evidence="1">IBT 30761</strain>
    </source>
</reference>
<dbReference type="OrthoDB" id="408152at2759"/>
<keyword evidence="2" id="KW-1185">Reference proteome</keyword>
<gene>
    <name evidence="1" type="ORF">N7532_002676</name>
</gene>
<dbReference type="PANTHER" id="PTHR36978">
    <property type="entry name" value="P-LOOP CONTAINING NUCLEOTIDE TRIPHOSPHATE HYDROLASE"/>
    <property type="match status" value="1"/>
</dbReference>
<name>A0A9W9G108_9EURO</name>
<evidence type="ECO:0000313" key="1">
    <source>
        <dbReference type="EMBL" id="KAJ5110031.1"/>
    </source>
</evidence>
<protein>
    <recommendedName>
        <fullName evidence="3">P-loop containing nucleoside triphosphate hydrolase protein</fullName>
    </recommendedName>
</protein>
<dbReference type="AlphaFoldDB" id="A0A9W9G108"/>
<dbReference type="GeneID" id="81354149"/>
<evidence type="ECO:0008006" key="3">
    <source>
        <dbReference type="Google" id="ProtNLM"/>
    </source>
</evidence>